<comment type="subcellular location">
    <subcellularLocation>
        <location evidence="2">Cell membrane</location>
    </subcellularLocation>
</comment>
<keyword evidence="6" id="KW-0547">Nucleotide-binding</keyword>
<dbReference type="PROSITE" id="PS50109">
    <property type="entry name" value="HIS_KIN"/>
    <property type="match status" value="1"/>
</dbReference>
<feature type="domain" description="PAS" evidence="11">
    <location>
        <begin position="15"/>
        <end position="58"/>
    </location>
</feature>
<keyword evidence="7" id="KW-0418">Kinase</keyword>
<dbReference type="InterPro" id="IPR000014">
    <property type="entry name" value="PAS"/>
</dbReference>
<dbReference type="InterPro" id="IPR035965">
    <property type="entry name" value="PAS-like_dom_sf"/>
</dbReference>
<dbReference type="InterPro" id="IPR005467">
    <property type="entry name" value="His_kinase_dom"/>
</dbReference>
<sequence>MLGVRRRRGDDVFPERRDFEQMILNTGTGILIHEASSKNILWANPAACRMFGFTLEELKPLKAHHMSAQERQYRREVGVAWLQSAVVYGSSRKQWKYRAKDGTDFLTDARATLVRCEDGPVVMVEFRNISEEVELQEELSWVSESLQRIMTHTSAGLVVLDDDNCIDDISPLAAQLFGSTPAALSGVHLEDLGRCEPRLNSEHVVERLDGRAGSVSIQQEIIKDDRTTVWLAGELEIVAHDGIRSRVLTIRDVTDRVEWERRNAYQEANLQYLSRYHAMGDMAMILAHELGQPLAASTNYLSGLKARLSSETVDARSLEYGIDQIEKQLHRAADIVTSVKRYVRRIESTTTLMDLNETVQESLYFVRLRAAEKGIRVFADIPDRNLFIQGENVLIGQVIINLCVNALDEIAQPTTEVKELTVETGDEDGSACVWIRDQGRGMTGVPTDRLATGAFSAKQDGSGIGLIISEHILERHGGTIEYLPNEPSGTAVKVTLPLADAPEPTRPAETG</sequence>
<feature type="domain" description="Histidine kinase" evidence="10">
    <location>
        <begin position="285"/>
        <end position="500"/>
    </location>
</feature>
<dbReference type="EC" id="2.7.13.3" evidence="3"/>
<protein>
    <recommendedName>
        <fullName evidence="3">histidine kinase</fullName>
        <ecNumber evidence="3">2.7.13.3</ecNumber>
    </recommendedName>
</protein>
<evidence type="ECO:0000259" key="10">
    <source>
        <dbReference type="PROSITE" id="PS50109"/>
    </source>
</evidence>
<dbReference type="EMBL" id="JACWMS010000002">
    <property type="protein sequence ID" value="MBD1320179.1"/>
    <property type="molecule type" value="Genomic_DNA"/>
</dbReference>
<dbReference type="SUPFAM" id="SSF55785">
    <property type="entry name" value="PYP-like sensor domain (PAS domain)"/>
    <property type="match status" value="2"/>
</dbReference>
<dbReference type="Gene3D" id="3.30.565.10">
    <property type="entry name" value="Histidine kinase-like ATPase, C-terminal domain"/>
    <property type="match status" value="1"/>
</dbReference>
<dbReference type="InterPro" id="IPR003661">
    <property type="entry name" value="HisK_dim/P_dom"/>
</dbReference>
<evidence type="ECO:0000313" key="13">
    <source>
        <dbReference type="Proteomes" id="UP000602395"/>
    </source>
</evidence>
<dbReference type="SMART" id="SM00091">
    <property type="entry name" value="PAS"/>
    <property type="match status" value="2"/>
</dbReference>
<dbReference type="SUPFAM" id="SSF55874">
    <property type="entry name" value="ATPase domain of HSP90 chaperone/DNA topoisomerase II/histidine kinase"/>
    <property type="match status" value="1"/>
</dbReference>
<evidence type="ECO:0000256" key="7">
    <source>
        <dbReference type="ARBA" id="ARBA00022777"/>
    </source>
</evidence>
<comment type="caution">
    <text evidence="12">The sequence shown here is derived from an EMBL/GenBank/DDBJ whole genome shotgun (WGS) entry which is preliminary data.</text>
</comment>
<dbReference type="Gene3D" id="3.30.450.20">
    <property type="entry name" value="PAS domain"/>
    <property type="match status" value="2"/>
</dbReference>
<dbReference type="SUPFAM" id="SSF47384">
    <property type="entry name" value="Homodimeric domain of signal transducing histidine kinase"/>
    <property type="match status" value="1"/>
</dbReference>
<comment type="catalytic activity">
    <reaction evidence="1">
        <text>ATP + protein L-histidine = ADP + protein N-phospho-L-histidine.</text>
        <dbReference type="EC" id="2.7.13.3"/>
    </reaction>
</comment>
<evidence type="ECO:0000256" key="2">
    <source>
        <dbReference type="ARBA" id="ARBA00004236"/>
    </source>
</evidence>
<evidence type="ECO:0000259" key="11">
    <source>
        <dbReference type="PROSITE" id="PS50112"/>
    </source>
</evidence>
<accession>A0ABR7WBJ0</accession>
<keyword evidence="13" id="KW-1185">Reference proteome</keyword>
<dbReference type="CDD" id="cd00130">
    <property type="entry name" value="PAS"/>
    <property type="match status" value="2"/>
</dbReference>
<dbReference type="PRINTS" id="PR00344">
    <property type="entry name" value="BCTRLSENSOR"/>
</dbReference>
<dbReference type="Gene3D" id="1.10.287.130">
    <property type="match status" value="1"/>
</dbReference>
<dbReference type="PANTHER" id="PTHR43065">
    <property type="entry name" value="SENSOR HISTIDINE KINASE"/>
    <property type="match status" value="1"/>
</dbReference>
<dbReference type="CDD" id="cd00082">
    <property type="entry name" value="HisKA"/>
    <property type="match status" value="1"/>
</dbReference>
<dbReference type="PROSITE" id="PS50112">
    <property type="entry name" value="PAS"/>
    <property type="match status" value="1"/>
</dbReference>
<dbReference type="InterPro" id="IPR004358">
    <property type="entry name" value="Sig_transdc_His_kin-like_C"/>
</dbReference>
<dbReference type="PANTHER" id="PTHR43065:SF10">
    <property type="entry name" value="PEROXIDE STRESS-ACTIVATED HISTIDINE KINASE MAK3"/>
    <property type="match status" value="1"/>
</dbReference>
<evidence type="ECO:0000256" key="8">
    <source>
        <dbReference type="ARBA" id="ARBA00022840"/>
    </source>
</evidence>
<gene>
    <name evidence="12" type="ORF">IDF66_11320</name>
</gene>
<organism evidence="12 13">
    <name type="scientific">Gordonia hankookensis</name>
    <dbReference type="NCBI Taxonomy" id="589403"/>
    <lineage>
        <taxon>Bacteria</taxon>
        <taxon>Bacillati</taxon>
        <taxon>Actinomycetota</taxon>
        <taxon>Actinomycetes</taxon>
        <taxon>Mycobacteriales</taxon>
        <taxon>Gordoniaceae</taxon>
        <taxon>Gordonia</taxon>
    </lineage>
</organism>
<dbReference type="Pfam" id="PF02518">
    <property type="entry name" value="HATPase_c"/>
    <property type="match status" value="1"/>
</dbReference>
<dbReference type="SMART" id="SM00387">
    <property type="entry name" value="HATPase_c"/>
    <property type="match status" value="1"/>
</dbReference>
<evidence type="ECO:0000256" key="5">
    <source>
        <dbReference type="ARBA" id="ARBA00022679"/>
    </source>
</evidence>
<dbReference type="InterPro" id="IPR036097">
    <property type="entry name" value="HisK_dim/P_sf"/>
</dbReference>
<evidence type="ECO:0000313" key="12">
    <source>
        <dbReference type="EMBL" id="MBD1320179.1"/>
    </source>
</evidence>
<evidence type="ECO:0000256" key="3">
    <source>
        <dbReference type="ARBA" id="ARBA00012438"/>
    </source>
</evidence>
<dbReference type="InterPro" id="IPR003594">
    <property type="entry name" value="HATPase_dom"/>
</dbReference>
<keyword evidence="4" id="KW-0597">Phosphoprotein</keyword>
<keyword evidence="8" id="KW-0067">ATP-binding</keyword>
<keyword evidence="9" id="KW-0902">Two-component regulatory system</keyword>
<dbReference type="Proteomes" id="UP000602395">
    <property type="component" value="Unassembled WGS sequence"/>
</dbReference>
<evidence type="ECO:0000256" key="6">
    <source>
        <dbReference type="ARBA" id="ARBA00022741"/>
    </source>
</evidence>
<dbReference type="NCBIfam" id="TIGR00229">
    <property type="entry name" value="sensory_box"/>
    <property type="match status" value="2"/>
</dbReference>
<dbReference type="InterPro" id="IPR036890">
    <property type="entry name" value="HATPase_C_sf"/>
</dbReference>
<evidence type="ECO:0000256" key="9">
    <source>
        <dbReference type="ARBA" id="ARBA00023012"/>
    </source>
</evidence>
<evidence type="ECO:0000256" key="4">
    <source>
        <dbReference type="ARBA" id="ARBA00022553"/>
    </source>
</evidence>
<reference evidence="12 13" key="1">
    <citation type="submission" date="2020-09" db="EMBL/GenBank/DDBJ databases">
        <title>Novel species in genus Gordonia.</title>
        <authorList>
            <person name="Zhang G."/>
        </authorList>
    </citation>
    <scope>NUCLEOTIDE SEQUENCE [LARGE SCALE GENOMIC DNA]</scope>
    <source>
        <strain evidence="12 13">ON-33</strain>
    </source>
</reference>
<dbReference type="Pfam" id="PF13426">
    <property type="entry name" value="PAS_9"/>
    <property type="match status" value="2"/>
</dbReference>
<proteinExistence type="predicted"/>
<name>A0ABR7WBJ0_9ACTN</name>
<keyword evidence="5" id="KW-0808">Transferase</keyword>
<evidence type="ECO:0000256" key="1">
    <source>
        <dbReference type="ARBA" id="ARBA00000085"/>
    </source>
</evidence>